<evidence type="ECO:0000313" key="1">
    <source>
        <dbReference type="EMBL" id="MCZ4090483.1"/>
    </source>
</evidence>
<comment type="caution">
    <text evidence="1">The sequence shown here is derived from an EMBL/GenBank/DDBJ whole genome shotgun (WGS) entry which is preliminary data.</text>
</comment>
<dbReference type="InterPro" id="IPR009200">
    <property type="entry name" value="DUF1269_membrane"/>
</dbReference>
<sequence>MSDLIVVGFDSMEEADRVLLKLNSLSKEYLVDLEDAVVVVRDSEGKVHLKQGLNLTAVGATSGLLSGSLWGGLVGLLFLNPLAGFAIGGALGAGAGALSGSLTDYGIDDDFIKSLGSTIPNNSSALFILVRKVQPEKVLAEFSGLRGRVLKTSLSPEQEQKLQAALSDVQTPSPQAGTF</sequence>
<protein>
    <submittedName>
        <fullName evidence="1">DUF1269 domain-containing protein</fullName>
    </submittedName>
</protein>
<dbReference type="Proteomes" id="UP001079430">
    <property type="component" value="Unassembled WGS sequence"/>
</dbReference>
<organism evidence="1 2">
    <name type="scientific">Sinorhizobium psoraleae</name>
    <dbReference type="NCBI Taxonomy" id="520838"/>
    <lineage>
        <taxon>Bacteria</taxon>
        <taxon>Pseudomonadati</taxon>
        <taxon>Pseudomonadota</taxon>
        <taxon>Alphaproteobacteria</taxon>
        <taxon>Hyphomicrobiales</taxon>
        <taxon>Rhizobiaceae</taxon>
        <taxon>Sinorhizobium/Ensifer group</taxon>
        <taxon>Sinorhizobium</taxon>
    </lineage>
</organism>
<accession>A0ABT4KEV1</accession>
<dbReference type="EMBL" id="JAPVOI010000004">
    <property type="protein sequence ID" value="MCZ4090483.1"/>
    <property type="molecule type" value="Genomic_DNA"/>
</dbReference>
<proteinExistence type="predicted"/>
<evidence type="ECO:0000313" key="2">
    <source>
        <dbReference type="Proteomes" id="UP001079430"/>
    </source>
</evidence>
<name>A0ABT4KEV1_9HYPH</name>
<reference evidence="1" key="1">
    <citation type="submission" date="2022-10" db="EMBL/GenBank/DDBJ databases">
        <title>Whole genome sequencing of three plant growth promoting bacteria isolated from Vachellia tortilis subsp. raddiana in Morocco.</title>
        <authorList>
            <person name="Hnini M."/>
            <person name="Zouagui R."/>
            <person name="Zouagui H."/>
            <person name="Chemao Elfihri M.-W."/>
            <person name="Ibrahimi A."/>
            <person name="Sbabou L."/>
            <person name="Aurag J."/>
        </authorList>
    </citation>
    <scope>NUCLEOTIDE SEQUENCE</scope>
    <source>
        <strain evidence="1">LMR678</strain>
    </source>
</reference>
<dbReference type="RefSeq" id="WP_269278720.1">
    <property type="nucleotide sequence ID" value="NZ_JAPVOI010000004.1"/>
</dbReference>
<keyword evidence="2" id="KW-1185">Reference proteome</keyword>
<gene>
    <name evidence="1" type="ORF">O3W52_10530</name>
</gene>
<dbReference type="Pfam" id="PF06897">
    <property type="entry name" value="DUF1269"/>
    <property type="match status" value="1"/>
</dbReference>